<dbReference type="SUPFAM" id="SSF49265">
    <property type="entry name" value="Fibronectin type III"/>
    <property type="match status" value="1"/>
</dbReference>
<sequence length="322" mass="37071">MKRKLWSVLALMLLVLWGCKDDDSQPDALSGEIITFNDVNYQSFQVFYRLVGSANWALQVTTDKEKFDDPDYTQTYGLESSSNSYVVDSLKPNTDYYTRLRGVGNGSFTGQTYISEVKEVMTLGLSFNQENFQRYSLVYDGDLLYSFDGEEYWNYFDYDPDSLYIPFGRDFLLKAKDGEDFSEVVEVDDFSQLTGLSDQEQYRLDTDDLLQATVSFSQNLISFNVIDNQGTNIEMSYNNPSVISMDDFNTEEHWVKKIILNGSFITLDNKRFQLKDMPDGGVYLVNYGNKMSLQGNLLYEEEGNAENTVNFDRLIFTVEKVK</sequence>
<name>A0AAE4BS22_9BACT</name>
<feature type="chain" id="PRO_5041962673" description="Fibronectin type-III domain-containing protein" evidence="1">
    <location>
        <begin position="21"/>
        <end position="322"/>
    </location>
</feature>
<dbReference type="AlphaFoldDB" id="A0AAE4BS22"/>
<reference evidence="2" key="1">
    <citation type="submission" date="2023-07" db="EMBL/GenBank/DDBJ databases">
        <title>Genomic Encyclopedia of Type Strains, Phase IV (KMG-IV): sequencing the most valuable type-strain genomes for metagenomic binning, comparative biology and taxonomic classification.</title>
        <authorList>
            <person name="Goeker M."/>
        </authorList>
    </citation>
    <scope>NUCLEOTIDE SEQUENCE</scope>
    <source>
        <strain evidence="2">DSM 26174</strain>
    </source>
</reference>
<evidence type="ECO:0000313" key="3">
    <source>
        <dbReference type="Proteomes" id="UP001185092"/>
    </source>
</evidence>
<proteinExistence type="predicted"/>
<evidence type="ECO:0000313" key="2">
    <source>
        <dbReference type="EMBL" id="MDR6240774.1"/>
    </source>
</evidence>
<keyword evidence="1" id="KW-0732">Signal</keyword>
<gene>
    <name evidence="2" type="ORF">HNQ88_003850</name>
</gene>
<dbReference type="Proteomes" id="UP001185092">
    <property type="component" value="Unassembled WGS sequence"/>
</dbReference>
<dbReference type="RefSeq" id="WP_309941001.1">
    <property type="nucleotide sequence ID" value="NZ_AP025306.1"/>
</dbReference>
<dbReference type="EMBL" id="JAVDQD010000005">
    <property type="protein sequence ID" value="MDR6240774.1"/>
    <property type="molecule type" value="Genomic_DNA"/>
</dbReference>
<dbReference type="InterPro" id="IPR013783">
    <property type="entry name" value="Ig-like_fold"/>
</dbReference>
<organism evidence="2 3">
    <name type="scientific">Aureibacter tunicatorum</name>
    <dbReference type="NCBI Taxonomy" id="866807"/>
    <lineage>
        <taxon>Bacteria</taxon>
        <taxon>Pseudomonadati</taxon>
        <taxon>Bacteroidota</taxon>
        <taxon>Cytophagia</taxon>
        <taxon>Cytophagales</taxon>
        <taxon>Persicobacteraceae</taxon>
        <taxon>Aureibacter</taxon>
    </lineage>
</organism>
<comment type="caution">
    <text evidence="2">The sequence shown here is derived from an EMBL/GenBank/DDBJ whole genome shotgun (WGS) entry which is preliminary data.</text>
</comment>
<evidence type="ECO:0008006" key="4">
    <source>
        <dbReference type="Google" id="ProtNLM"/>
    </source>
</evidence>
<feature type="signal peptide" evidence="1">
    <location>
        <begin position="1"/>
        <end position="20"/>
    </location>
</feature>
<accession>A0AAE4BS22</accession>
<evidence type="ECO:0000256" key="1">
    <source>
        <dbReference type="SAM" id="SignalP"/>
    </source>
</evidence>
<dbReference type="Gene3D" id="2.60.40.10">
    <property type="entry name" value="Immunoglobulins"/>
    <property type="match status" value="1"/>
</dbReference>
<protein>
    <recommendedName>
        <fullName evidence="4">Fibronectin type-III domain-containing protein</fullName>
    </recommendedName>
</protein>
<dbReference type="InterPro" id="IPR036116">
    <property type="entry name" value="FN3_sf"/>
</dbReference>
<keyword evidence="3" id="KW-1185">Reference proteome</keyword>